<keyword evidence="1 2" id="KW-0812">Transmembrane</keyword>
<evidence type="ECO:0000313" key="2">
    <source>
        <dbReference type="EMBL" id="KAB7507532.1"/>
    </source>
</evidence>
<accession>A0A5N5TN30</accession>
<dbReference type="PANTHER" id="PTHR13568:SF9">
    <property type="entry name" value="TRANSMEMBRANE PROTEIN 203"/>
    <property type="match status" value="1"/>
</dbReference>
<dbReference type="AlphaFoldDB" id="A0A5N5TN30"/>
<keyword evidence="1" id="KW-1133">Transmembrane helix</keyword>
<dbReference type="Proteomes" id="UP000326759">
    <property type="component" value="Unassembled WGS sequence"/>
</dbReference>
<proteinExistence type="predicted"/>
<dbReference type="OrthoDB" id="6234541at2759"/>
<organism evidence="2 3">
    <name type="scientific">Armadillidium nasatum</name>
    <dbReference type="NCBI Taxonomy" id="96803"/>
    <lineage>
        <taxon>Eukaryota</taxon>
        <taxon>Metazoa</taxon>
        <taxon>Ecdysozoa</taxon>
        <taxon>Arthropoda</taxon>
        <taxon>Crustacea</taxon>
        <taxon>Multicrustacea</taxon>
        <taxon>Malacostraca</taxon>
        <taxon>Eumalacostraca</taxon>
        <taxon>Peracarida</taxon>
        <taxon>Isopoda</taxon>
        <taxon>Oniscidea</taxon>
        <taxon>Crinocheta</taxon>
        <taxon>Armadillidiidae</taxon>
        <taxon>Armadillidium</taxon>
    </lineage>
</organism>
<sequence>MFFTMKEITRWLGITVFEILMWLVSLIITCILVLVRIEWNLLQNWSWWFFIGPVFFADVLNAYFCIIIFIRMYLSGVLKPAALRLLWSIFVLSLGFVFKFLLCKKLETHPNPNIDFSSVLAPIFIIIQLVVVRACNMN</sequence>
<dbReference type="GO" id="GO:0006874">
    <property type="term" value="P:intracellular calcium ion homeostasis"/>
    <property type="evidence" value="ECO:0007669"/>
    <property type="project" value="TreeGrafter"/>
</dbReference>
<dbReference type="EMBL" id="SEYY01000303">
    <property type="protein sequence ID" value="KAB7507532.1"/>
    <property type="molecule type" value="Genomic_DNA"/>
</dbReference>
<gene>
    <name evidence="2" type="ORF">Anas_10221</name>
</gene>
<dbReference type="GO" id="GO:0005783">
    <property type="term" value="C:endoplasmic reticulum"/>
    <property type="evidence" value="ECO:0007669"/>
    <property type="project" value="TreeGrafter"/>
</dbReference>
<evidence type="ECO:0000313" key="3">
    <source>
        <dbReference type="Proteomes" id="UP000326759"/>
    </source>
</evidence>
<protein>
    <submittedName>
        <fullName evidence="2">Transmembrane protein</fullName>
    </submittedName>
</protein>
<dbReference type="InterPro" id="IPR019396">
    <property type="entry name" value="TM_Fragile-X-F-assoc"/>
</dbReference>
<feature type="transmembrane region" description="Helical" evidence="1">
    <location>
        <begin position="47"/>
        <end position="70"/>
    </location>
</feature>
<name>A0A5N5TN30_9CRUS</name>
<feature type="transmembrane region" description="Helical" evidence="1">
    <location>
        <begin position="114"/>
        <end position="135"/>
    </location>
</feature>
<keyword evidence="3" id="KW-1185">Reference proteome</keyword>
<feature type="transmembrane region" description="Helical" evidence="1">
    <location>
        <begin position="82"/>
        <end position="102"/>
    </location>
</feature>
<evidence type="ECO:0000256" key="1">
    <source>
        <dbReference type="SAM" id="Phobius"/>
    </source>
</evidence>
<dbReference type="PANTHER" id="PTHR13568">
    <property type="entry name" value="FAM11A, B PROTEIN"/>
    <property type="match status" value="1"/>
</dbReference>
<keyword evidence="1" id="KW-0472">Membrane</keyword>
<comment type="caution">
    <text evidence="2">The sequence shown here is derived from an EMBL/GenBank/DDBJ whole genome shotgun (WGS) entry which is preliminary data.</text>
</comment>
<reference evidence="2 3" key="1">
    <citation type="journal article" date="2019" name="PLoS Biol.">
        <title>Sex chromosomes control vertical transmission of feminizing Wolbachia symbionts in an isopod.</title>
        <authorList>
            <person name="Becking T."/>
            <person name="Chebbi M.A."/>
            <person name="Giraud I."/>
            <person name="Moumen B."/>
            <person name="Laverre T."/>
            <person name="Caubet Y."/>
            <person name="Peccoud J."/>
            <person name="Gilbert C."/>
            <person name="Cordaux R."/>
        </authorList>
    </citation>
    <scope>NUCLEOTIDE SEQUENCE [LARGE SCALE GENOMIC DNA]</scope>
    <source>
        <strain evidence="2">ANa2</strain>
        <tissue evidence="2">Whole body excluding digestive tract and cuticle</tissue>
    </source>
</reference>
<feature type="transmembrane region" description="Helical" evidence="1">
    <location>
        <begin position="12"/>
        <end position="35"/>
    </location>
</feature>